<gene>
    <name evidence="2" type="ORF">bsdtb5_13110</name>
</gene>
<dbReference type="Gene3D" id="3.40.430.10">
    <property type="entry name" value="Dihydrofolate Reductase, subunit A"/>
    <property type="match status" value="1"/>
</dbReference>
<dbReference type="Pfam" id="PF01872">
    <property type="entry name" value="RibD_C"/>
    <property type="match status" value="1"/>
</dbReference>
<dbReference type="KEGG" id="ahb:bsdtb5_13110"/>
<sequence length="179" mass="20840">MSQRKLVLYIASSLDGYIATDEHNLDWLFNVEGEGDNGYSAFYETVDTILIGRITYDWIMEYEKGVFPYKGKECYVFTRTKQDDNEYVKYISEDVVQFTKVLKNKKGKNIWLLGGGDLFHTFIKEKLVDEIIVTIAPVLLGKGIPLFRDNSFQTLLSLKSTNRFNQFVELHYEVVKKYT</sequence>
<proteinExistence type="predicted"/>
<keyword evidence="3" id="KW-1185">Reference proteome</keyword>
<organism evidence="2 3">
    <name type="scientific">Anaeromicropila herbilytica</name>
    <dbReference type="NCBI Taxonomy" id="2785025"/>
    <lineage>
        <taxon>Bacteria</taxon>
        <taxon>Bacillati</taxon>
        <taxon>Bacillota</taxon>
        <taxon>Clostridia</taxon>
        <taxon>Lachnospirales</taxon>
        <taxon>Lachnospiraceae</taxon>
        <taxon>Anaeromicropila</taxon>
    </lineage>
</organism>
<evidence type="ECO:0000259" key="1">
    <source>
        <dbReference type="Pfam" id="PF01872"/>
    </source>
</evidence>
<dbReference type="RefSeq" id="WP_271715267.1">
    <property type="nucleotide sequence ID" value="NZ_AP024169.1"/>
</dbReference>
<dbReference type="InterPro" id="IPR002734">
    <property type="entry name" value="RibDG_C"/>
</dbReference>
<dbReference type="PANTHER" id="PTHR38011">
    <property type="entry name" value="DIHYDROFOLATE REDUCTASE FAMILY PROTEIN (AFU_ORTHOLOGUE AFUA_8G06820)"/>
    <property type="match status" value="1"/>
</dbReference>
<dbReference type="PANTHER" id="PTHR38011:SF11">
    <property type="entry name" value="2,5-DIAMINO-6-RIBOSYLAMINO-4(3H)-PYRIMIDINONE 5'-PHOSPHATE REDUCTASE"/>
    <property type="match status" value="1"/>
</dbReference>
<accession>A0A7R7EK00</accession>
<dbReference type="GO" id="GO:0009231">
    <property type="term" value="P:riboflavin biosynthetic process"/>
    <property type="evidence" value="ECO:0007669"/>
    <property type="project" value="InterPro"/>
</dbReference>
<protein>
    <submittedName>
        <fullName evidence="2">Dihydrofolate reductase</fullName>
    </submittedName>
</protein>
<dbReference type="EMBL" id="AP024169">
    <property type="protein sequence ID" value="BCN30016.1"/>
    <property type="molecule type" value="Genomic_DNA"/>
</dbReference>
<dbReference type="InterPro" id="IPR024072">
    <property type="entry name" value="DHFR-like_dom_sf"/>
</dbReference>
<dbReference type="Proteomes" id="UP000595897">
    <property type="component" value="Chromosome"/>
</dbReference>
<evidence type="ECO:0000313" key="3">
    <source>
        <dbReference type="Proteomes" id="UP000595897"/>
    </source>
</evidence>
<dbReference type="SUPFAM" id="SSF53597">
    <property type="entry name" value="Dihydrofolate reductase-like"/>
    <property type="match status" value="1"/>
</dbReference>
<dbReference type="AlphaFoldDB" id="A0A7R7EK00"/>
<dbReference type="InterPro" id="IPR050765">
    <property type="entry name" value="Riboflavin_Biosynth_HTPR"/>
</dbReference>
<dbReference type="GO" id="GO:0008703">
    <property type="term" value="F:5-amino-6-(5-phosphoribosylamino)uracil reductase activity"/>
    <property type="evidence" value="ECO:0007669"/>
    <property type="project" value="InterPro"/>
</dbReference>
<feature type="domain" description="Bacterial bifunctional deaminase-reductase C-terminal" evidence="1">
    <location>
        <begin position="4"/>
        <end position="165"/>
    </location>
</feature>
<evidence type="ECO:0000313" key="2">
    <source>
        <dbReference type="EMBL" id="BCN30016.1"/>
    </source>
</evidence>
<name>A0A7R7EK00_9FIRM</name>
<reference evidence="2 3" key="1">
    <citation type="submission" date="2020-11" db="EMBL/GenBank/DDBJ databases">
        <title>Draft genome sequencing of a Lachnospiraceae strain isolated from anoxic soil subjected to BSD treatment.</title>
        <authorList>
            <person name="Uek A."/>
            <person name="Tonouchi A."/>
        </authorList>
    </citation>
    <scope>NUCLEOTIDE SEQUENCE [LARGE SCALE GENOMIC DNA]</scope>
    <source>
        <strain evidence="2 3">TB5</strain>
    </source>
</reference>